<dbReference type="Pfam" id="PF00534">
    <property type="entry name" value="Glycos_transf_1"/>
    <property type="match status" value="1"/>
</dbReference>
<keyword evidence="6" id="KW-1185">Reference proteome</keyword>
<dbReference type="Gene3D" id="3.40.50.2000">
    <property type="entry name" value="Glycogen Phosphorylase B"/>
    <property type="match status" value="2"/>
</dbReference>
<feature type="domain" description="Glycosyltransferase subfamily 4-like N-terminal" evidence="4">
    <location>
        <begin position="24"/>
        <end position="155"/>
    </location>
</feature>
<dbReference type="EMBL" id="JAVDWA010000003">
    <property type="protein sequence ID" value="MDR7073183.1"/>
    <property type="molecule type" value="Genomic_DNA"/>
</dbReference>
<evidence type="ECO:0000259" key="3">
    <source>
        <dbReference type="Pfam" id="PF00534"/>
    </source>
</evidence>
<organism evidence="5 6">
    <name type="scientific">Fictibacillus barbaricus</name>
    <dbReference type="NCBI Taxonomy" id="182136"/>
    <lineage>
        <taxon>Bacteria</taxon>
        <taxon>Bacillati</taxon>
        <taxon>Bacillota</taxon>
        <taxon>Bacilli</taxon>
        <taxon>Bacillales</taxon>
        <taxon>Fictibacillaceae</taxon>
        <taxon>Fictibacillus</taxon>
    </lineage>
</organism>
<dbReference type="RefSeq" id="WP_310258691.1">
    <property type="nucleotide sequence ID" value="NZ_JAVDWA010000003.1"/>
</dbReference>
<evidence type="ECO:0000256" key="1">
    <source>
        <dbReference type="ARBA" id="ARBA00022676"/>
    </source>
</evidence>
<evidence type="ECO:0000259" key="4">
    <source>
        <dbReference type="Pfam" id="PF13439"/>
    </source>
</evidence>
<dbReference type="InterPro" id="IPR028098">
    <property type="entry name" value="Glyco_trans_4-like_N"/>
</dbReference>
<sequence length="376" mass="43732">MEKKRKVVHLTTVHHPFDPRIFHKQCKSLHEAGFDVNLIVSEHPDLKKQDDYGFNIITIPKVKNRFTRIFKSSYLAYKEAKKLDADIYHFHDPELILIGNLLKNDGNTVVYDIHEDYETSIKQKTYLPKPVAKMLSKIYRFIEKRFTKSFEIVLAEKYYSEKFPHGALILNYPIIENHNFQKESHTLPNNSVYHLIYTGNVTLDRGALIHGSLPLIDDKIHVNFVGKCSSELAQKIFDASEHRRENIVIDGVNTFIPREKINEKYQEGKWLAGLALFPPTEHYAKKELTKFFEYMNVGLPIICSNFPVWKDFVEKYGCGIAVDPFNKDEIKDAIKYLANNPTIAKEMGLRGQEAVRKELSWNSQSIKLTNFYKSFI</sequence>
<evidence type="ECO:0000313" key="5">
    <source>
        <dbReference type="EMBL" id="MDR7073183.1"/>
    </source>
</evidence>
<dbReference type="InterPro" id="IPR001296">
    <property type="entry name" value="Glyco_trans_1"/>
</dbReference>
<reference evidence="5 6" key="1">
    <citation type="submission" date="2023-07" db="EMBL/GenBank/DDBJ databases">
        <title>Sorghum-associated microbial communities from plants grown in Nebraska, USA.</title>
        <authorList>
            <person name="Schachtman D."/>
        </authorList>
    </citation>
    <scope>NUCLEOTIDE SEQUENCE [LARGE SCALE GENOMIC DNA]</scope>
    <source>
        <strain evidence="5 6">BE211</strain>
    </source>
</reference>
<dbReference type="PANTHER" id="PTHR12526">
    <property type="entry name" value="GLYCOSYLTRANSFERASE"/>
    <property type="match status" value="1"/>
</dbReference>
<keyword evidence="2" id="KW-0808">Transferase</keyword>
<dbReference type="Proteomes" id="UP001258181">
    <property type="component" value="Unassembled WGS sequence"/>
</dbReference>
<comment type="caution">
    <text evidence="5">The sequence shown here is derived from an EMBL/GenBank/DDBJ whole genome shotgun (WGS) entry which is preliminary data.</text>
</comment>
<dbReference type="Pfam" id="PF13439">
    <property type="entry name" value="Glyco_transf_4"/>
    <property type="match status" value="1"/>
</dbReference>
<dbReference type="SUPFAM" id="SSF53756">
    <property type="entry name" value="UDP-Glycosyltransferase/glycogen phosphorylase"/>
    <property type="match status" value="1"/>
</dbReference>
<accession>A0ABU1U175</accession>
<feature type="domain" description="Glycosyl transferase family 1" evidence="3">
    <location>
        <begin position="292"/>
        <end position="351"/>
    </location>
</feature>
<dbReference type="PANTHER" id="PTHR12526:SF629">
    <property type="entry name" value="TEICHURONIC ACID BIOSYNTHESIS GLYCOSYLTRANSFERASE TUAH-RELATED"/>
    <property type="match status" value="1"/>
</dbReference>
<evidence type="ECO:0000256" key="2">
    <source>
        <dbReference type="ARBA" id="ARBA00022679"/>
    </source>
</evidence>
<evidence type="ECO:0000313" key="6">
    <source>
        <dbReference type="Proteomes" id="UP001258181"/>
    </source>
</evidence>
<gene>
    <name evidence="5" type="ORF">J2X07_002169</name>
</gene>
<proteinExistence type="predicted"/>
<name>A0ABU1U175_9BACL</name>
<protein>
    <submittedName>
        <fullName evidence="5">Glycosyltransferase involved in cell wall biosynthesis</fullName>
    </submittedName>
</protein>
<keyword evidence="1" id="KW-0328">Glycosyltransferase</keyword>